<feature type="compositionally biased region" description="Basic and acidic residues" evidence="4">
    <location>
        <begin position="19"/>
        <end position="31"/>
    </location>
</feature>
<keyword evidence="1" id="KW-0547">Nucleotide-binding</keyword>
<dbReference type="Gene3D" id="3.40.50.300">
    <property type="entry name" value="P-loop containing nucleotide triphosphate hydrolases"/>
    <property type="match status" value="1"/>
</dbReference>
<dbReference type="GO" id="GO:0000724">
    <property type="term" value="P:double-strand break repair via homologous recombination"/>
    <property type="evidence" value="ECO:0007669"/>
    <property type="project" value="TreeGrafter"/>
</dbReference>
<organism evidence="7 8">
    <name type="scientific">Sungouiella intermedia</name>
    <dbReference type="NCBI Taxonomy" id="45354"/>
    <lineage>
        <taxon>Eukaryota</taxon>
        <taxon>Fungi</taxon>
        <taxon>Dikarya</taxon>
        <taxon>Ascomycota</taxon>
        <taxon>Saccharomycotina</taxon>
        <taxon>Pichiomycetes</taxon>
        <taxon>Metschnikowiaceae</taxon>
        <taxon>Sungouiella</taxon>
    </lineage>
</organism>
<sequence>MYRRPNAPFKPPRPLEAQAEVKKNAEVKESDGSDPSDNLFVPEESNKDDSQLRKRAKVASLTKFQAPARAPNFNRVSNSQIPTKSEDLTSSENAENQEGSQTSKSFYSVQWRKRSTKKNKSWEGDGYIIVGGTSIVLKVEQSKGFKVAGRTSKMNLDGVILLGMYEAEVDCQLTREEVENLRGGALLSPVKKEKENIGPAEPKAPPSLGQMRRAPGPAKIKADAKSATADANTRSLSLPEDDLSEDAFVLPSGPITNSKPVVVDPCLTRVLRPHQREGISFLYECVMGMKSADYNGALLADEMGLGKTLMTISLIWTLLKQSPFPEQSGVIKKVLICCPVSIIDNWRKEFRKWIDINRVGILTVNNKQQTAAKDKQDIVNFGKTHVYQVLIMSYEKVLSCTESLSNVDIDFLVCDEGHRLKSASNKVLKVLTDLEVPKKLVLTGTPIQNDLNEFYNIVNFINPGILGTTLEFQRKYLKPILRARDVNCTSKEVMEEGREMSAMLIELTKSFTLRRTKSIINKYLPSKTDIIIFCPPTKLQNQLFDMVINSSQFDSIMNADTRDVLSMILVLRKICNSPSLVASDLLFETLHSESGRLLPSLSNRTTGSKVNVLVPLLLEFQKVNEKVVLVSNYTQSLDFLELVLLKLNIQYSRLDGSTPSKLRDKLVVDFNKFPTFKVFLLSAKAGGVGLNLVGASRLVLYDNDWNPLVDLQAMARIHRDGQTKPVFIYRLFTTGAIDEKIFQRQLMKNNLSDMFLDDKSESTLNVFDYEDLKDLFTIADTNCNTHDLLDCGCLGVGDDMLLSQEGNSEAEETIEDLELPSSGFMSASEYKDLDGSDAAKKQSIRSALTSYRHFDPKMFKADMDMGDTILSTLVLNPKTKDLISYVLTHVSSESRDSS</sequence>
<dbReference type="Pfam" id="PF00176">
    <property type="entry name" value="SNF2-rel_dom"/>
    <property type="match status" value="1"/>
</dbReference>
<proteinExistence type="predicted"/>
<dbReference type="InterPro" id="IPR049730">
    <property type="entry name" value="SNF2/RAD54-like_C"/>
</dbReference>
<dbReference type="GO" id="GO:0005524">
    <property type="term" value="F:ATP binding"/>
    <property type="evidence" value="ECO:0007669"/>
    <property type="project" value="InterPro"/>
</dbReference>
<evidence type="ECO:0000313" key="8">
    <source>
        <dbReference type="Proteomes" id="UP000182334"/>
    </source>
</evidence>
<dbReference type="InterPro" id="IPR001650">
    <property type="entry name" value="Helicase_C-like"/>
</dbReference>
<evidence type="ECO:0000259" key="6">
    <source>
        <dbReference type="PROSITE" id="PS51194"/>
    </source>
</evidence>
<feature type="domain" description="Helicase ATP-binding" evidence="5">
    <location>
        <begin position="288"/>
        <end position="464"/>
    </location>
</feature>
<feature type="region of interest" description="Disordered" evidence="4">
    <location>
        <begin position="192"/>
        <end position="236"/>
    </location>
</feature>
<dbReference type="GO" id="GO:0015616">
    <property type="term" value="F:DNA translocase activity"/>
    <property type="evidence" value="ECO:0007669"/>
    <property type="project" value="TreeGrafter"/>
</dbReference>
<evidence type="ECO:0000256" key="1">
    <source>
        <dbReference type="ARBA" id="ARBA00022741"/>
    </source>
</evidence>
<dbReference type="Pfam" id="PF00271">
    <property type="entry name" value="Helicase_C"/>
    <property type="match status" value="1"/>
</dbReference>
<dbReference type="CDD" id="cd18004">
    <property type="entry name" value="DEXHc_RAD54"/>
    <property type="match status" value="1"/>
</dbReference>
<dbReference type="GO" id="GO:0005634">
    <property type="term" value="C:nucleus"/>
    <property type="evidence" value="ECO:0007669"/>
    <property type="project" value="TreeGrafter"/>
</dbReference>
<keyword evidence="2" id="KW-0378">Hydrolase</keyword>
<gene>
    <name evidence="7" type="ORF">SAMEA4029010_CIC11G00000005492</name>
</gene>
<dbReference type="SUPFAM" id="SSF52540">
    <property type="entry name" value="P-loop containing nucleoside triphosphate hydrolases"/>
    <property type="match status" value="2"/>
</dbReference>
<dbReference type="AlphaFoldDB" id="A0A1L0C4X5"/>
<dbReference type="PANTHER" id="PTHR45629:SF7">
    <property type="entry name" value="DNA EXCISION REPAIR PROTEIN ERCC-6-RELATED"/>
    <property type="match status" value="1"/>
</dbReference>
<dbReference type="OrthoDB" id="413460at2759"/>
<dbReference type="GO" id="GO:0016787">
    <property type="term" value="F:hydrolase activity"/>
    <property type="evidence" value="ECO:0007669"/>
    <property type="project" value="UniProtKB-KW"/>
</dbReference>
<dbReference type="InterPro" id="IPR038718">
    <property type="entry name" value="SNF2-like_sf"/>
</dbReference>
<dbReference type="Gene3D" id="3.40.50.10810">
    <property type="entry name" value="Tandem AAA-ATPase domain"/>
    <property type="match status" value="1"/>
</dbReference>
<dbReference type="EMBL" id="LT635762">
    <property type="protein sequence ID" value="SGZ57858.1"/>
    <property type="molecule type" value="Genomic_DNA"/>
</dbReference>
<evidence type="ECO:0000256" key="4">
    <source>
        <dbReference type="SAM" id="MobiDB-lite"/>
    </source>
</evidence>
<dbReference type="InterPro" id="IPR014001">
    <property type="entry name" value="Helicase_ATP-bd"/>
</dbReference>
<keyword evidence="8" id="KW-1185">Reference proteome</keyword>
<evidence type="ECO:0000313" key="7">
    <source>
        <dbReference type="EMBL" id="SGZ57858.1"/>
    </source>
</evidence>
<evidence type="ECO:0000256" key="3">
    <source>
        <dbReference type="ARBA" id="ARBA00022840"/>
    </source>
</evidence>
<evidence type="ECO:0000256" key="2">
    <source>
        <dbReference type="ARBA" id="ARBA00022801"/>
    </source>
</evidence>
<feature type="compositionally biased region" description="Polar residues" evidence="4">
    <location>
        <begin position="74"/>
        <end position="106"/>
    </location>
</feature>
<reference evidence="7 8" key="1">
    <citation type="submission" date="2016-10" db="EMBL/GenBank/DDBJ databases">
        <authorList>
            <person name="de Groot N.N."/>
        </authorList>
    </citation>
    <scope>NUCLEOTIDE SEQUENCE [LARGE SCALE GENOMIC DNA]</scope>
    <source>
        <strain evidence="7 8">CBS 141442</strain>
    </source>
</reference>
<keyword evidence="3" id="KW-0067">ATP-binding</keyword>
<dbReference type="InterPro" id="IPR050496">
    <property type="entry name" value="SNF2_RAD54_helicase_repair"/>
</dbReference>
<dbReference type="FunFam" id="3.40.50.10810:FF:000020">
    <property type="entry name" value="DNA repair and recombination protein RAD54B"/>
    <property type="match status" value="1"/>
</dbReference>
<dbReference type="STRING" id="45354.A0A1L0C4X5"/>
<feature type="domain" description="Helicase C-terminal" evidence="6">
    <location>
        <begin position="612"/>
        <end position="762"/>
    </location>
</feature>
<dbReference type="InterPro" id="IPR000330">
    <property type="entry name" value="SNF2_N"/>
</dbReference>
<dbReference type="PROSITE" id="PS51194">
    <property type="entry name" value="HELICASE_CTER"/>
    <property type="match status" value="1"/>
</dbReference>
<dbReference type="SMART" id="SM00487">
    <property type="entry name" value="DEXDc"/>
    <property type="match status" value="1"/>
</dbReference>
<dbReference type="GO" id="GO:0007131">
    <property type="term" value="P:reciprocal meiotic recombination"/>
    <property type="evidence" value="ECO:0007669"/>
    <property type="project" value="TreeGrafter"/>
</dbReference>
<feature type="region of interest" description="Disordered" evidence="4">
    <location>
        <begin position="1"/>
        <end position="106"/>
    </location>
</feature>
<protein>
    <submittedName>
        <fullName evidence="7">CIC11C00000005492</fullName>
    </submittedName>
</protein>
<dbReference type="PANTHER" id="PTHR45629">
    <property type="entry name" value="SNF2/RAD54 FAMILY MEMBER"/>
    <property type="match status" value="1"/>
</dbReference>
<accession>A0A1L0C4X5</accession>
<dbReference type="InterPro" id="IPR027417">
    <property type="entry name" value="P-loop_NTPase"/>
</dbReference>
<dbReference type="Proteomes" id="UP000182334">
    <property type="component" value="Chromosome VII"/>
</dbReference>
<name>A0A1L0C4X5_9ASCO</name>
<dbReference type="SMART" id="SM00490">
    <property type="entry name" value="HELICc"/>
    <property type="match status" value="1"/>
</dbReference>
<dbReference type="CDD" id="cd18793">
    <property type="entry name" value="SF2_C_SNF"/>
    <property type="match status" value="1"/>
</dbReference>
<evidence type="ECO:0000259" key="5">
    <source>
        <dbReference type="PROSITE" id="PS51192"/>
    </source>
</evidence>
<dbReference type="Gene3D" id="1.20.120.850">
    <property type="entry name" value="SWI2/SNF2 ATPases, N-terminal domain"/>
    <property type="match status" value="1"/>
</dbReference>
<dbReference type="PROSITE" id="PS51192">
    <property type="entry name" value="HELICASE_ATP_BIND_1"/>
    <property type="match status" value="1"/>
</dbReference>